<reference evidence="1" key="2">
    <citation type="journal article" date="2021" name="Genome Biol. Evol.">
        <title>Developing a high-quality reference genome for a parasitic bivalve with doubly uniparental inheritance (Bivalvia: Unionida).</title>
        <authorList>
            <person name="Smith C.H."/>
        </authorList>
    </citation>
    <scope>NUCLEOTIDE SEQUENCE</scope>
    <source>
        <strain evidence="1">CHS0354</strain>
        <tissue evidence="1">Mantle</tissue>
    </source>
</reference>
<proteinExistence type="predicted"/>
<evidence type="ECO:0000313" key="2">
    <source>
        <dbReference type="Proteomes" id="UP001195483"/>
    </source>
</evidence>
<reference evidence="1" key="1">
    <citation type="journal article" date="2021" name="Genome Biol. Evol.">
        <title>A High-Quality Reference Genome for a Parasitic Bivalve with Doubly Uniparental Inheritance (Bivalvia: Unionida).</title>
        <authorList>
            <person name="Smith C.H."/>
        </authorList>
    </citation>
    <scope>NUCLEOTIDE SEQUENCE</scope>
    <source>
        <strain evidence="1">CHS0354</strain>
    </source>
</reference>
<dbReference type="EMBL" id="JAEAOA010001593">
    <property type="protein sequence ID" value="KAK3586952.1"/>
    <property type="molecule type" value="Genomic_DNA"/>
</dbReference>
<dbReference type="Proteomes" id="UP001195483">
    <property type="component" value="Unassembled WGS sequence"/>
</dbReference>
<evidence type="ECO:0000313" key="1">
    <source>
        <dbReference type="EMBL" id="KAK3586952.1"/>
    </source>
</evidence>
<organism evidence="1 2">
    <name type="scientific">Potamilus streckersoni</name>
    <dbReference type="NCBI Taxonomy" id="2493646"/>
    <lineage>
        <taxon>Eukaryota</taxon>
        <taxon>Metazoa</taxon>
        <taxon>Spiralia</taxon>
        <taxon>Lophotrochozoa</taxon>
        <taxon>Mollusca</taxon>
        <taxon>Bivalvia</taxon>
        <taxon>Autobranchia</taxon>
        <taxon>Heteroconchia</taxon>
        <taxon>Palaeoheterodonta</taxon>
        <taxon>Unionida</taxon>
        <taxon>Unionoidea</taxon>
        <taxon>Unionidae</taxon>
        <taxon>Ambleminae</taxon>
        <taxon>Lampsilini</taxon>
        <taxon>Potamilus</taxon>
    </lineage>
</organism>
<reference evidence="1" key="3">
    <citation type="submission" date="2023-05" db="EMBL/GenBank/DDBJ databases">
        <authorList>
            <person name="Smith C.H."/>
        </authorList>
    </citation>
    <scope>NUCLEOTIDE SEQUENCE</scope>
    <source>
        <strain evidence="1">CHS0354</strain>
        <tissue evidence="1">Mantle</tissue>
    </source>
</reference>
<name>A0AAE0VS02_9BIVA</name>
<comment type="caution">
    <text evidence="1">The sequence shown here is derived from an EMBL/GenBank/DDBJ whole genome shotgun (WGS) entry which is preliminary data.</text>
</comment>
<protein>
    <submittedName>
        <fullName evidence="1">Uncharacterized protein</fullName>
    </submittedName>
</protein>
<dbReference type="AlphaFoldDB" id="A0AAE0VS02"/>
<sequence length="66" mass="7267">MGLSFEMHIQAANTIEADPCGKVTFDAEKMYTKAVDKIGADPGRKVSSQAEEIYPKGNNFRTSIEE</sequence>
<keyword evidence="2" id="KW-1185">Reference proteome</keyword>
<gene>
    <name evidence="1" type="ORF">CHS0354_026663</name>
</gene>
<accession>A0AAE0VS02</accession>